<reference evidence="1" key="1">
    <citation type="submission" date="2021-02" db="EMBL/GenBank/DDBJ databases">
        <authorList>
            <consortium name="DOE Joint Genome Institute"/>
            <person name="Ahrendt S."/>
            <person name="Looney B.P."/>
            <person name="Miyauchi S."/>
            <person name="Morin E."/>
            <person name="Drula E."/>
            <person name="Courty P.E."/>
            <person name="Chicoki N."/>
            <person name="Fauchery L."/>
            <person name="Kohler A."/>
            <person name="Kuo A."/>
            <person name="Labutti K."/>
            <person name="Pangilinan J."/>
            <person name="Lipzen A."/>
            <person name="Riley R."/>
            <person name="Andreopoulos W."/>
            <person name="He G."/>
            <person name="Johnson J."/>
            <person name="Barry K.W."/>
            <person name="Grigoriev I.V."/>
            <person name="Nagy L."/>
            <person name="Hibbett D."/>
            <person name="Henrissat B."/>
            <person name="Matheny P.B."/>
            <person name="Labbe J."/>
            <person name="Martin F."/>
        </authorList>
    </citation>
    <scope>NUCLEOTIDE SEQUENCE</scope>
    <source>
        <strain evidence="1">EC-137</strain>
    </source>
</reference>
<sequence length="646" mass="71869">MDFSASLECAQFSASARLLSALVTESLARAIYLPVQANELVAFALLLSARVSKEEPREVGTYGLSDILIILPLKHVPVLGLDDSDVRLLDPLDLHPIFFFVNNEVEEGVSMIEPKYLSLATAITQKMSQVFPNSLSTVSLQSVLDPALIWHKFVDGLHLENAIHMDIAEELASSVRWQAYLYQNPPRAPTLDDPSIVWEQSVVEGHNIHPVSFFVDGVVFLVDTHKMRKFLPPIPNFSPGQYDLDNPKIRLIAIPRGNLRITGDFESLVAPIIACAVKNAGQKLHSFADRVIIPIHELQVYHILDKFPDAQVLPAQYAVLARAQLSTRSLVVPGALTTTSLKLPLGIKLTSAVRTISPASAYFGPRFSTQVVPTLKIDPEILTVAKELASVVHTHPDDEIAKHCAVIVRECHENGSEERGERLIVCTSLVEYGHAETDPTVPLVVRAFGLDTEGKRLEWLENFARMLFAAFLPPMLVNGVSFEVHSQNTVARYSLEQPPRLLGFVIRDLGGIRVHPETLRASTGIEIDVLPGHSVLASSIDEVYTRMYHTAIYSNLHRLVRVLGLHYNGKGWNAIRESLREQVPPNHPFERAWLGSESRAVLGKCLLRMRLVGAYRHHLHTAVPNLLHYAGAEEEERRVGITRVER</sequence>
<proteinExistence type="predicted"/>
<gene>
    <name evidence="1" type="ORF">K488DRAFT_87033</name>
</gene>
<keyword evidence="2" id="KW-1185">Reference proteome</keyword>
<comment type="caution">
    <text evidence="1">The sequence shown here is derived from an EMBL/GenBank/DDBJ whole genome shotgun (WGS) entry which is preliminary data.</text>
</comment>
<dbReference type="Proteomes" id="UP000814128">
    <property type="component" value="Unassembled WGS sequence"/>
</dbReference>
<name>A0ACB8QHR7_9AGAM</name>
<protein>
    <submittedName>
        <fullName evidence="1">IucC family-domain-containing protein</fullName>
    </submittedName>
</protein>
<evidence type="ECO:0000313" key="1">
    <source>
        <dbReference type="EMBL" id="KAI0031192.1"/>
    </source>
</evidence>
<organism evidence="1 2">
    <name type="scientific">Vararia minispora EC-137</name>
    <dbReference type="NCBI Taxonomy" id="1314806"/>
    <lineage>
        <taxon>Eukaryota</taxon>
        <taxon>Fungi</taxon>
        <taxon>Dikarya</taxon>
        <taxon>Basidiomycota</taxon>
        <taxon>Agaricomycotina</taxon>
        <taxon>Agaricomycetes</taxon>
        <taxon>Russulales</taxon>
        <taxon>Lachnocladiaceae</taxon>
        <taxon>Vararia</taxon>
    </lineage>
</organism>
<evidence type="ECO:0000313" key="2">
    <source>
        <dbReference type="Proteomes" id="UP000814128"/>
    </source>
</evidence>
<dbReference type="EMBL" id="MU273589">
    <property type="protein sequence ID" value="KAI0031192.1"/>
    <property type="molecule type" value="Genomic_DNA"/>
</dbReference>
<reference evidence="1" key="2">
    <citation type="journal article" date="2022" name="New Phytol.">
        <title>Evolutionary transition to the ectomycorrhizal habit in the genomes of a hyperdiverse lineage of mushroom-forming fungi.</title>
        <authorList>
            <person name="Looney B."/>
            <person name="Miyauchi S."/>
            <person name="Morin E."/>
            <person name="Drula E."/>
            <person name="Courty P.E."/>
            <person name="Kohler A."/>
            <person name="Kuo A."/>
            <person name="LaButti K."/>
            <person name="Pangilinan J."/>
            <person name="Lipzen A."/>
            <person name="Riley R."/>
            <person name="Andreopoulos W."/>
            <person name="He G."/>
            <person name="Johnson J."/>
            <person name="Nolan M."/>
            <person name="Tritt A."/>
            <person name="Barry K.W."/>
            <person name="Grigoriev I.V."/>
            <person name="Nagy L.G."/>
            <person name="Hibbett D."/>
            <person name="Henrissat B."/>
            <person name="Matheny P.B."/>
            <person name="Labbe J."/>
            <person name="Martin F.M."/>
        </authorList>
    </citation>
    <scope>NUCLEOTIDE SEQUENCE</scope>
    <source>
        <strain evidence="1">EC-137</strain>
    </source>
</reference>
<accession>A0ACB8QHR7</accession>